<dbReference type="RefSeq" id="XP_040951306.1">
    <property type="nucleotide sequence ID" value="XM_041095372.1"/>
</dbReference>
<gene>
    <name evidence="3" type="primary">LOC121218312</name>
</gene>
<dbReference type="SUPFAM" id="SSF54160">
    <property type="entry name" value="Chromo domain-like"/>
    <property type="match status" value="1"/>
</dbReference>
<sequence>MVPYEALYGQRCRTPSCWIELGERRIMGPELIFDTEDKVKLIRDRLKAASDKQKSYVDLKHKEIDFSVGDLVFLKRMGPITYQLKLPEFNQIYDVFHVSMLRQYHSDPSHIVSTEEIEVKPDLTFEKESVQILDRNLKVLRRKSIPLVKVLWCNHSSEEATWEPKEVM</sequence>
<evidence type="ECO:0000259" key="1">
    <source>
        <dbReference type="Pfam" id="PF24626"/>
    </source>
</evidence>
<proteinExistence type="predicted"/>
<accession>A0ABM3A9L2</accession>
<dbReference type="InterPro" id="IPR056924">
    <property type="entry name" value="SH3_Tf2-1"/>
</dbReference>
<dbReference type="InterPro" id="IPR016197">
    <property type="entry name" value="Chromo-like_dom_sf"/>
</dbReference>
<dbReference type="Proteomes" id="UP000818029">
    <property type="component" value="Chromosome A03"/>
</dbReference>
<feature type="domain" description="Tf2-1-like SH3-like" evidence="1">
    <location>
        <begin position="74"/>
        <end position="105"/>
    </location>
</feature>
<reference evidence="2" key="1">
    <citation type="journal article" date="2020" name="Nat. Genet.">
        <title>Genomic diversifications of five Gossypium allopolyploid species and their impact on cotton improvement.</title>
        <authorList>
            <person name="Chen Z.J."/>
            <person name="Sreedasyam A."/>
            <person name="Ando A."/>
            <person name="Song Q."/>
            <person name="De Santiago L.M."/>
            <person name="Hulse-Kemp A.M."/>
            <person name="Ding M."/>
            <person name="Ye W."/>
            <person name="Kirkbride R.C."/>
            <person name="Jenkins J."/>
            <person name="Plott C."/>
            <person name="Lovell J."/>
            <person name="Lin Y.M."/>
            <person name="Vaughn R."/>
            <person name="Liu B."/>
            <person name="Simpson S."/>
            <person name="Scheffler B.E."/>
            <person name="Wen L."/>
            <person name="Saski C.A."/>
            <person name="Grover C.E."/>
            <person name="Hu G."/>
            <person name="Conover J.L."/>
            <person name="Carlson J.W."/>
            <person name="Shu S."/>
            <person name="Boston L.B."/>
            <person name="Williams M."/>
            <person name="Peterson D.G."/>
            <person name="McGee K."/>
            <person name="Jones D.C."/>
            <person name="Wendel J.F."/>
            <person name="Stelly D.M."/>
            <person name="Grimwood J."/>
            <person name="Schmutz J."/>
        </authorList>
    </citation>
    <scope>NUCLEOTIDE SEQUENCE [LARGE SCALE GENOMIC DNA]</scope>
    <source>
        <strain evidence="2">cv. TM-1</strain>
    </source>
</reference>
<keyword evidence="2" id="KW-1185">Reference proteome</keyword>
<dbReference type="PANTHER" id="PTHR46148">
    <property type="entry name" value="CHROMO DOMAIN-CONTAINING PROTEIN"/>
    <property type="match status" value="1"/>
</dbReference>
<dbReference type="PANTHER" id="PTHR46148:SF44">
    <property type="entry name" value="GAG-POL POLYPROTEIN"/>
    <property type="match status" value="1"/>
</dbReference>
<organism evidence="2 3">
    <name type="scientific">Gossypium hirsutum</name>
    <name type="common">Upland cotton</name>
    <name type="synonym">Gossypium mexicanum</name>
    <dbReference type="NCBI Taxonomy" id="3635"/>
    <lineage>
        <taxon>Eukaryota</taxon>
        <taxon>Viridiplantae</taxon>
        <taxon>Streptophyta</taxon>
        <taxon>Embryophyta</taxon>
        <taxon>Tracheophyta</taxon>
        <taxon>Spermatophyta</taxon>
        <taxon>Magnoliopsida</taxon>
        <taxon>eudicotyledons</taxon>
        <taxon>Gunneridae</taxon>
        <taxon>Pentapetalae</taxon>
        <taxon>rosids</taxon>
        <taxon>malvids</taxon>
        <taxon>Malvales</taxon>
        <taxon>Malvaceae</taxon>
        <taxon>Malvoideae</taxon>
        <taxon>Gossypium</taxon>
    </lineage>
</organism>
<name>A0ABM3A9L2_GOSHI</name>
<protein>
    <recommendedName>
        <fullName evidence="1">Tf2-1-like SH3-like domain-containing protein</fullName>
    </recommendedName>
</protein>
<evidence type="ECO:0000313" key="2">
    <source>
        <dbReference type="Proteomes" id="UP000818029"/>
    </source>
</evidence>
<dbReference type="GeneID" id="121218312"/>
<dbReference type="Pfam" id="PF24626">
    <property type="entry name" value="SH3_Tf2-1"/>
    <property type="match status" value="1"/>
</dbReference>
<reference evidence="3" key="2">
    <citation type="submission" date="2025-08" db="UniProtKB">
        <authorList>
            <consortium name="RefSeq"/>
        </authorList>
    </citation>
    <scope>IDENTIFICATION</scope>
</reference>
<evidence type="ECO:0000313" key="3">
    <source>
        <dbReference type="RefSeq" id="XP_040951306.1"/>
    </source>
</evidence>